<dbReference type="EMBL" id="CAJFDI010000002">
    <property type="protein sequence ID" value="CAD5217826.1"/>
    <property type="molecule type" value="Genomic_DNA"/>
</dbReference>
<protein>
    <submittedName>
        <fullName evidence="1">(pine wood nematode) hypothetical protein</fullName>
    </submittedName>
</protein>
<organism evidence="3 5">
    <name type="scientific">Bursaphelenchus xylophilus</name>
    <name type="common">Pinewood nematode worm</name>
    <name type="synonym">Aphelenchoides xylophilus</name>
    <dbReference type="NCBI Taxonomy" id="6326"/>
    <lineage>
        <taxon>Eukaryota</taxon>
        <taxon>Metazoa</taxon>
        <taxon>Ecdysozoa</taxon>
        <taxon>Nematoda</taxon>
        <taxon>Chromadorea</taxon>
        <taxon>Rhabditida</taxon>
        <taxon>Tylenchina</taxon>
        <taxon>Tylenchomorpha</taxon>
        <taxon>Aphelenchoidea</taxon>
        <taxon>Aphelenchoididae</taxon>
        <taxon>Bursaphelenchus</taxon>
    </lineage>
</organism>
<dbReference type="AlphaFoldDB" id="A0A1I7SRX6"/>
<evidence type="ECO:0000313" key="3">
    <source>
        <dbReference type="Proteomes" id="UP000095284"/>
    </source>
</evidence>
<reference evidence="5" key="1">
    <citation type="submission" date="2016-11" db="UniProtKB">
        <authorList>
            <consortium name="WormBaseParasite"/>
        </authorList>
    </citation>
    <scope>IDENTIFICATION</scope>
</reference>
<dbReference type="OrthoDB" id="5920234at2759"/>
<sequence>MSMTHFPGESGLNPIIFLTFDESVQFGCDTLCGTPSLTKLACGRNPTDLDSTAPRCFPIEQWCLEGFEVELANFGEKLPNQRIDATTEFKGLVMMSAKDLEMGSTDFAVESTGDRADNNYYDCYNNNTASDYDHYNEETYNNNNINHNDYNNNDSYDNNYNYNKKTYYNDNHPCHNNYNKKAYYNNTYNNNHNDASNNDKEHLCHSRACTKSLCQRFQGKASKLQVHRLFRW</sequence>
<gene>
    <name evidence="1" type="ORF">BXYJ_LOCUS5224</name>
</gene>
<reference evidence="2" key="2">
    <citation type="submission" date="2020-08" db="EMBL/GenBank/DDBJ databases">
        <authorList>
            <person name="Kikuchi T."/>
        </authorList>
    </citation>
    <scope>NUCLEOTIDE SEQUENCE</scope>
    <source>
        <strain evidence="1">Ka4C1</strain>
    </source>
</reference>
<dbReference type="WBParaSite" id="BXY_1579300.1">
    <property type="protein sequence ID" value="BXY_1579300.1"/>
    <property type="gene ID" value="BXY_1579300"/>
</dbReference>
<dbReference type="EMBL" id="CAJFCV020000002">
    <property type="protein sequence ID" value="CAG9101741.1"/>
    <property type="molecule type" value="Genomic_DNA"/>
</dbReference>
<name>A0A1I7SRX6_BURXY</name>
<evidence type="ECO:0000313" key="4">
    <source>
        <dbReference type="Proteomes" id="UP000659654"/>
    </source>
</evidence>
<dbReference type="Proteomes" id="UP000659654">
    <property type="component" value="Unassembled WGS sequence"/>
</dbReference>
<keyword evidence="4" id="KW-1185">Reference proteome</keyword>
<evidence type="ECO:0000313" key="5">
    <source>
        <dbReference type="WBParaSite" id="BXY_1579300.1"/>
    </source>
</evidence>
<proteinExistence type="predicted"/>
<evidence type="ECO:0000313" key="2">
    <source>
        <dbReference type="EMBL" id="CAG9101741.1"/>
    </source>
</evidence>
<evidence type="ECO:0000313" key="1">
    <source>
        <dbReference type="EMBL" id="CAD5217826.1"/>
    </source>
</evidence>
<accession>A0A1I7SRX6</accession>
<dbReference type="Proteomes" id="UP000095284">
    <property type="component" value="Unplaced"/>
</dbReference>
<dbReference type="Proteomes" id="UP000582659">
    <property type="component" value="Unassembled WGS sequence"/>
</dbReference>